<reference evidence="1 2" key="1">
    <citation type="submission" date="2018-05" db="EMBL/GenBank/DDBJ databases">
        <title>Pararhodobacter marina sp. nov., isolated from deep-sea water of the Indian Ocean.</title>
        <authorList>
            <person name="Lai Q.Sr."/>
            <person name="Liu X."/>
            <person name="Shao Z."/>
        </authorList>
    </citation>
    <scope>NUCLEOTIDE SEQUENCE [LARGE SCALE GENOMIC DNA]</scope>
    <source>
        <strain evidence="1 2">CIC4N-9</strain>
    </source>
</reference>
<dbReference type="InterPro" id="IPR046149">
    <property type="entry name" value="DUF6151"/>
</dbReference>
<proteinExistence type="predicted"/>
<dbReference type="OrthoDB" id="7268727at2"/>
<dbReference type="EMBL" id="QEYD01000001">
    <property type="protein sequence ID" value="PWE31891.1"/>
    <property type="molecule type" value="Genomic_DNA"/>
</dbReference>
<dbReference type="GeneID" id="94363754"/>
<evidence type="ECO:0000313" key="1">
    <source>
        <dbReference type="EMBL" id="PWE31891.1"/>
    </source>
</evidence>
<comment type="caution">
    <text evidence="1">The sequence shown here is derived from an EMBL/GenBank/DDBJ whole genome shotgun (WGS) entry which is preliminary data.</text>
</comment>
<evidence type="ECO:0008006" key="3">
    <source>
        <dbReference type="Google" id="ProtNLM"/>
    </source>
</evidence>
<dbReference type="Gene3D" id="3.90.1590.10">
    <property type="entry name" value="glutathione-dependent formaldehyde- activating enzyme (gfa)"/>
    <property type="match status" value="1"/>
</dbReference>
<dbReference type="Pfam" id="PF19648">
    <property type="entry name" value="DUF6151"/>
    <property type="match status" value="1"/>
</dbReference>
<evidence type="ECO:0000313" key="2">
    <source>
        <dbReference type="Proteomes" id="UP000244940"/>
    </source>
</evidence>
<keyword evidence="2" id="KW-1185">Reference proteome</keyword>
<gene>
    <name evidence="1" type="ORF">C4N9_02510</name>
</gene>
<protein>
    <recommendedName>
        <fullName evidence="3">CENP-V/GFA domain-containing protein</fullName>
    </recommendedName>
</protein>
<sequence>MSTITCRCGDTALELTGGPIMTATCHCTSCRTAGAELAALPGAVPVADAHGGTPYVMWRKDRVTVLRGAGHLREHRLSPKGSRRVVAVCCNSPLYLNFPGGHWLSLYAARFDAPPPPELRTMLMDVDGPLPDDGIPGAKRQTARFMGKLLLSWAATGFRRFPLEPMPPLEVTQ</sequence>
<dbReference type="Proteomes" id="UP000244940">
    <property type="component" value="Unassembled WGS sequence"/>
</dbReference>
<accession>A0A2U2CJ64</accession>
<dbReference type="AlphaFoldDB" id="A0A2U2CJ64"/>
<dbReference type="SUPFAM" id="SSF51316">
    <property type="entry name" value="Mss4-like"/>
    <property type="match status" value="1"/>
</dbReference>
<dbReference type="RefSeq" id="WP_109531691.1">
    <property type="nucleotide sequence ID" value="NZ_QEYD01000001.1"/>
</dbReference>
<organism evidence="1 2">
    <name type="scientific">Pararhodobacter marinus</name>
    <dbReference type="NCBI Taxonomy" id="2184063"/>
    <lineage>
        <taxon>Bacteria</taxon>
        <taxon>Pseudomonadati</taxon>
        <taxon>Pseudomonadota</taxon>
        <taxon>Alphaproteobacteria</taxon>
        <taxon>Rhodobacterales</taxon>
        <taxon>Paracoccaceae</taxon>
        <taxon>Pararhodobacter</taxon>
    </lineage>
</organism>
<dbReference type="InterPro" id="IPR011057">
    <property type="entry name" value="Mss4-like_sf"/>
</dbReference>
<name>A0A2U2CJ64_9RHOB</name>